<dbReference type="InterPro" id="IPR001810">
    <property type="entry name" value="F-box_dom"/>
</dbReference>
<name>A0AAD2GTA6_9AGAR</name>
<feature type="domain" description="F-box" evidence="1">
    <location>
        <begin position="16"/>
        <end position="62"/>
    </location>
</feature>
<feature type="non-terminal residue" evidence="2">
    <location>
        <position position="532"/>
    </location>
</feature>
<dbReference type="SUPFAM" id="SSF81383">
    <property type="entry name" value="F-box domain"/>
    <property type="match status" value="1"/>
</dbReference>
<gene>
    <name evidence="2" type="ORF">MYCIT1_LOCUS2583</name>
</gene>
<evidence type="ECO:0000313" key="3">
    <source>
        <dbReference type="Proteomes" id="UP001295794"/>
    </source>
</evidence>
<proteinExistence type="predicted"/>
<dbReference type="PROSITE" id="PS50181">
    <property type="entry name" value="FBOX"/>
    <property type="match status" value="1"/>
</dbReference>
<evidence type="ECO:0000259" key="1">
    <source>
        <dbReference type="PROSITE" id="PS50181"/>
    </source>
</evidence>
<dbReference type="AlphaFoldDB" id="A0AAD2GTA6"/>
<dbReference type="Gene3D" id="1.20.1280.50">
    <property type="match status" value="1"/>
</dbReference>
<comment type="caution">
    <text evidence="2">The sequence shown here is derived from an EMBL/GenBank/DDBJ whole genome shotgun (WGS) entry which is preliminary data.</text>
</comment>
<sequence length="532" mass="60029">TFLPCACHDRLVTGRKTMLSELPIDILHDVLACADGRSIIRCCSVCRAWKALIESSVELTYLVELFADGLVSCPSADSMAQRRPYERLEQLRRYRRAWQSLTCTSCTRFSISGHARAYDLVDGVYAQHDTWPLTDFTTIALPTAERESRASTFPDVGVQSLDFAIDPTQDLVVFLWRGQDSANLDCRLMSTLAPHPLAALDTLSLGLRQQSFQRIFLQIADDAVGLLYRIQPLAETLRLVIFNWRTAVLLVDLSGPQLPRFTSDFSLISPRSFLLGTMTEVREGTNVHRGGIGEIRIFSFRGDSPAQPEHATTLLLPEVDVNRSLDRMVIHSGPYLANPPQDALFYKPNEKRICSVSLLYDRFEAYTLYIHHQFLAGFLPPAARPPIAVVPWKQWGPGNSRMMKGRHMLWLRSPANLLLESLLTVLPRYVHGERVVCPVDAVSPRVVQVLDFGLTPKRYCDPEMCPGVNTEVHIGTSVIPRVNHVFKSDVATSLPFRRSFRELDEEHTLFMIDQDRLIGVNESVDTLTVYTF</sequence>
<dbReference type="SMART" id="SM00256">
    <property type="entry name" value="FBOX"/>
    <property type="match status" value="1"/>
</dbReference>
<accession>A0AAD2GTA6</accession>
<dbReference type="InterPro" id="IPR036047">
    <property type="entry name" value="F-box-like_dom_sf"/>
</dbReference>
<dbReference type="Proteomes" id="UP001295794">
    <property type="component" value="Unassembled WGS sequence"/>
</dbReference>
<evidence type="ECO:0000313" key="2">
    <source>
        <dbReference type="EMBL" id="CAK5263241.1"/>
    </source>
</evidence>
<dbReference type="Pfam" id="PF00646">
    <property type="entry name" value="F-box"/>
    <property type="match status" value="1"/>
</dbReference>
<organism evidence="2 3">
    <name type="scientific">Mycena citricolor</name>
    <dbReference type="NCBI Taxonomy" id="2018698"/>
    <lineage>
        <taxon>Eukaryota</taxon>
        <taxon>Fungi</taxon>
        <taxon>Dikarya</taxon>
        <taxon>Basidiomycota</taxon>
        <taxon>Agaricomycotina</taxon>
        <taxon>Agaricomycetes</taxon>
        <taxon>Agaricomycetidae</taxon>
        <taxon>Agaricales</taxon>
        <taxon>Marasmiineae</taxon>
        <taxon>Mycenaceae</taxon>
        <taxon>Mycena</taxon>
    </lineage>
</organism>
<reference evidence="2" key="1">
    <citation type="submission" date="2023-11" db="EMBL/GenBank/DDBJ databases">
        <authorList>
            <person name="De Vega J J."/>
            <person name="De Vega J J."/>
        </authorList>
    </citation>
    <scope>NUCLEOTIDE SEQUENCE</scope>
</reference>
<keyword evidence="3" id="KW-1185">Reference proteome</keyword>
<protein>
    <recommendedName>
        <fullName evidence="1">F-box domain-containing protein</fullName>
    </recommendedName>
</protein>
<dbReference type="EMBL" id="CAVNYO010000037">
    <property type="protein sequence ID" value="CAK5263241.1"/>
    <property type="molecule type" value="Genomic_DNA"/>
</dbReference>